<feature type="transmembrane region" description="Helical" evidence="6">
    <location>
        <begin position="66"/>
        <end position="84"/>
    </location>
</feature>
<evidence type="ECO:0000259" key="7">
    <source>
        <dbReference type="Pfam" id="PF00892"/>
    </source>
</evidence>
<evidence type="ECO:0000256" key="5">
    <source>
        <dbReference type="ARBA" id="ARBA00023136"/>
    </source>
</evidence>
<name>A0ABV1KWY3_9BACL</name>
<proteinExistence type="inferred from homology"/>
<feature type="transmembrane region" description="Helical" evidence="6">
    <location>
        <begin position="176"/>
        <end position="195"/>
    </location>
</feature>
<comment type="caution">
    <text evidence="8">The sequence shown here is derived from an EMBL/GenBank/DDBJ whole genome shotgun (WGS) entry which is preliminary data.</text>
</comment>
<evidence type="ECO:0000313" key="8">
    <source>
        <dbReference type="EMBL" id="MEQ4484566.1"/>
    </source>
</evidence>
<evidence type="ECO:0000256" key="4">
    <source>
        <dbReference type="ARBA" id="ARBA00022989"/>
    </source>
</evidence>
<feature type="domain" description="EamA" evidence="7">
    <location>
        <begin position="16"/>
        <end position="138"/>
    </location>
</feature>
<feature type="transmembrane region" description="Helical" evidence="6">
    <location>
        <begin position="90"/>
        <end position="113"/>
    </location>
</feature>
<comment type="subcellular location">
    <subcellularLocation>
        <location evidence="1">Endomembrane system</location>
        <topology evidence="1">Multi-pass membrane protein</topology>
    </subcellularLocation>
</comment>
<dbReference type="Pfam" id="PF00892">
    <property type="entry name" value="EamA"/>
    <property type="match status" value="2"/>
</dbReference>
<dbReference type="InterPro" id="IPR037185">
    <property type="entry name" value="EmrE-like"/>
</dbReference>
<feature type="transmembrane region" description="Helical" evidence="6">
    <location>
        <begin position="147"/>
        <end position="169"/>
    </location>
</feature>
<dbReference type="RefSeq" id="WP_232186835.1">
    <property type="nucleotide sequence ID" value="NZ_JAIOAP010000010.1"/>
</dbReference>
<evidence type="ECO:0000256" key="1">
    <source>
        <dbReference type="ARBA" id="ARBA00004127"/>
    </source>
</evidence>
<keyword evidence="9" id="KW-1185">Reference proteome</keyword>
<protein>
    <submittedName>
        <fullName evidence="8">EamA family transporter</fullName>
    </submittedName>
</protein>
<feature type="transmembrane region" description="Helical" evidence="6">
    <location>
        <begin position="270"/>
        <end position="288"/>
    </location>
</feature>
<sequence>MGHKKFRFGAALTALWLLWGSVFLALKVLMTAMPPFLTSIRFIIAGALLLLLAVLLAKQRPTIRQFVNAGIVGALFIFGGQGGMVAGEQYLSSGMTGLIVSTLPIWVTLLEWAIFDKRPLAGVSFGLFLSFAGIGLLLILSSIQQHISILGILILLGATLCSAAGTLFLRKTSQPGVIYGTSVQMIVGGLFVEMISIGMGEYRQFRWETMSVENYIAFGYLQAITIIGFLLFTWLQSVSISTTLPNTYAYVSPVVAILLGGAILGETITFAILSSVVIILAGVVFIVMSSNNRTKNLEG</sequence>
<reference evidence="8 9" key="1">
    <citation type="journal article" date="2023" name="Genome Announc.">
        <title>Pan-Genome Analyses of the Genus Cohnella and Proposal of the Novel Species Cohnella silvisoli sp. nov., Isolated from Forest Soil.</title>
        <authorList>
            <person name="Wang C."/>
            <person name="Mao L."/>
            <person name="Bao G."/>
            <person name="Zhu H."/>
        </authorList>
    </citation>
    <scope>NUCLEOTIDE SEQUENCE [LARGE SCALE GENOMIC DNA]</scope>
    <source>
        <strain evidence="8 9">NL03-T5-1</strain>
    </source>
</reference>
<evidence type="ECO:0000256" key="6">
    <source>
        <dbReference type="SAM" id="Phobius"/>
    </source>
</evidence>
<comment type="similarity">
    <text evidence="2">Belongs to the EamA transporter family.</text>
</comment>
<dbReference type="InterPro" id="IPR050638">
    <property type="entry name" value="AA-Vitamin_Transporters"/>
</dbReference>
<dbReference type="InterPro" id="IPR000620">
    <property type="entry name" value="EamA_dom"/>
</dbReference>
<keyword evidence="4 6" id="KW-1133">Transmembrane helix</keyword>
<evidence type="ECO:0000313" key="9">
    <source>
        <dbReference type="Proteomes" id="UP001493487"/>
    </source>
</evidence>
<feature type="transmembrane region" description="Helical" evidence="6">
    <location>
        <begin position="120"/>
        <end position="141"/>
    </location>
</feature>
<gene>
    <name evidence="8" type="ORF">QJS35_19385</name>
</gene>
<dbReference type="Proteomes" id="UP001493487">
    <property type="component" value="Unassembled WGS sequence"/>
</dbReference>
<keyword evidence="3 6" id="KW-0812">Transmembrane</keyword>
<dbReference type="SUPFAM" id="SSF103481">
    <property type="entry name" value="Multidrug resistance efflux transporter EmrE"/>
    <property type="match status" value="2"/>
</dbReference>
<feature type="transmembrane region" description="Helical" evidence="6">
    <location>
        <begin position="40"/>
        <end position="57"/>
    </location>
</feature>
<evidence type="ECO:0000256" key="2">
    <source>
        <dbReference type="ARBA" id="ARBA00007362"/>
    </source>
</evidence>
<accession>A0ABV1KWY3</accession>
<feature type="transmembrane region" description="Helical" evidence="6">
    <location>
        <begin position="215"/>
        <end position="235"/>
    </location>
</feature>
<organism evidence="8 9">
    <name type="scientific">Cohnella silvisoli</name>
    <dbReference type="NCBI Taxonomy" id="2873699"/>
    <lineage>
        <taxon>Bacteria</taxon>
        <taxon>Bacillati</taxon>
        <taxon>Bacillota</taxon>
        <taxon>Bacilli</taxon>
        <taxon>Bacillales</taxon>
        <taxon>Paenibacillaceae</taxon>
        <taxon>Cohnella</taxon>
    </lineage>
</organism>
<dbReference type="PANTHER" id="PTHR32322">
    <property type="entry name" value="INNER MEMBRANE TRANSPORTER"/>
    <property type="match status" value="1"/>
</dbReference>
<dbReference type="EMBL" id="JASKHM010000011">
    <property type="protein sequence ID" value="MEQ4484566.1"/>
    <property type="molecule type" value="Genomic_DNA"/>
</dbReference>
<feature type="transmembrane region" description="Helical" evidence="6">
    <location>
        <begin position="247"/>
        <end position="264"/>
    </location>
</feature>
<feature type="domain" description="EamA" evidence="7">
    <location>
        <begin position="150"/>
        <end position="287"/>
    </location>
</feature>
<dbReference type="PANTHER" id="PTHR32322:SF2">
    <property type="entry name" value="EAMA DOMAIN-CONTAINING PROTEIN"/>
    <property type="match status" value="1"/>
</dbReference>
<keyword evidence="5 6" id="KW-0472">Membrane</keyword>
<evidence type="ECO:0000256" key="3">
    <source>
        <dbReference type="ARBA" id="ARBA00022692"/>
    </source>
</evidence>